<dbReference type="SUPFAM" id="SSF46785">
    <property type="entry name" value="Winged helix' DNA-binding domain"/>
    <property type="match status" value="1"/>
</dbReference>
<proteinExistence type="predicted"/>
<sequence>MLDLVKANPEITMLELAAQIGVSKRSIERNIQKLQKDKLLIRLGASFGGSWEVME</sequence>
<dbReference type="OrthoDB" id="613884at2"/>
<dbReference type="Proteomes" id="UP000306918">
    <property type="component" value="Unassembled WGS sequence"/>
</dbReference>
<dbReference type="Gene3D" id="1.10.10.10">
    <property type="entry name" value="Winged helix-like DNA-binding domain superfamily/Winged helix DNA-binding domain"/>
    <property type="match status" value="1"/>
</dbReference>
<evidence type="ECO:0000313" key="1">
    <source>
        <dbReference type="EMBL" id="THU41188.1"/>
    </source>
</evidence>
<evidence type="ECO:0000313" key="2">
    <source>
        <dbReference type="Proteomes" id="UP000306918"/>
    </source>
</evidence>
<name>A0A4S8HZB0_9BACT</name>
<reference evidence="1 2" key="1">
    <citation type="submission" date="2019-04" db="EMBL/GenBank/DDBJ databases">
        <title>Niastella caeni sp. nov., isolated from activated sludge.</title>
        <authorList>
            <person name="Sheng M."/>
        </authorList>
    </citation>
    <scope>NUCLEOTIDE SEQUENCE [LARGE SCALE GENOMIC DNA]</scope>
    <source>
        <strain evidence="1 2">HX-2-15</strain>
    </source>
</reference>
<comment type="caution">
    <text evidence="1">The sequence shown here is derived from an EMBL/GenBank/DDBJ whole genome shotgun (WGS) entry which is preliminary data.</text>
</comment>
<dbReference type="InterPro" id="IPR036390">
    <property type="entry name" value="WH_DNA-bd_sf"/>
</dbReference>
<keyword evidence="2" id="KW-1185">Reference proteome</keyword>
<organism evidence="1 2">
    <name type="scientific">Niastella caeni</name>
    <dbReference type="NCBI Taxonomy" id="2569763"/>
    <lineage>
        <taxon>Bacteria</taxon>
        <taxon>Pseudomonadati</taxon>
        <taxon>Bacteroidota</taxon>
        <taxon>Chitinophagia</taxon>
        <taxon>Chitinophagales</taxon>
        <taxon>Chitinophagaceae</taxon>
        <taxon>Niastella</taxon>
    </lineage>
</organism>
<protein>
    <submittedName>
        <fullName evidence="1">Winged helix-turn-helix transcriptional regulator</fullName>
    </submittedName>
</protein>
<dbReference type="AlphaFoldDB" id="A0A4S8HZB0"/>
<dbReference type="EMBL" id="STFF01000001">
    <property type="protein sequence ID" value="THU41188.1"/>
    <property type="molecule type" value="Genomic_DNA"/>
</dbReference>
<gene>
    <name evidence="1" type="ORF">FAM09_03480</name>
</gene>
<accession>A0A4S8HZB0</accession>
<dbReference type="InterPro" id="IPR036388">
    <property type="entry name" value="WH-like_DNA-bd_sf"/>
</dbReference>
<dbReference type="Pfam" id="PF13412">
    <property type="entry name" value="HTH_24"/>
    <property type="match status" value="1"/>
</dbReference>